<dbReference type="Pfam" id="PF19484">
    <property type="entry name" value="DUF6020"/>
    <property type="match status" value="1"/>
</dbReference>
<dbReference type="EMBL" id="PQWM01000010">
    <property type="protein sequence ID" value="RDZ14248.1"/>
    <property type="molecule type" value="Genomic_DNA"/>
</dbReference>
<evidence type="ECO:0008006" key="4">
    <source>
        <dbReference type="Google" id="ProtNLM"/>
    </source>
</evidence>
<feature type="transmembrane region" description="Helical" evidence="1">
    <location>
        <begin position="63"/>
        <end position="82"/>
    </location>
</feature>
<protein>
    <recommendedName>
        <fullName evidence="4">Glycosyltransferase RgtA/B/C/D-like domain-containing protein</fullName>
    </recommendedName>
</protein>
<feature type="transmembrane region" description="Helical" evidence="1">
    <location>
        <begin position="315"/>
        <end position="338"/>
    </location>
</feature>
<feature type="transmembrane region" description="Helical" evidence="1">
    <location>
        <begin position="519"/>
        <end position="537"/>
    </location>
</feature>
<gene>
    <name evidence="2" type="ORF">C3744_14505</name>
</gene>
<name>A0A3D8X227_PRIMG</name>
<evidence type="ECO:0000256" key="1">
    <source>
        <dbReference type="SAM" id="Phobius"/>
    </source>
</evidence>
<keyword evidence="1" id="KW-0472">Membrane</keyword>
<keyword evidence="1" id="KW-1133">Transmembrane helix</keyword>
<feature type="transmembrane region" description="Helical" evidence="1">
    <location>
        <begin position="192"/>
        <end position="214"/>
    </location>
</feature>
<feature type="transmembrane region" description="Helical" evidence="1">
    <location>
        <begin position="129"/>
        <end position="148"/>
    </location>
</feature>
<dbReference type="AlphaFoldDB" id="A0A3D8X227"/>
<accession>A0A3D8X227</accession>
<evidence type="ECO:0000313" key="3">
    <source>
        <dbReference type="Proteomes" id="UP000256519"/>
    </source>
</evidence>
<sequence length="572" mass="66030">MMKNKKSILLLTVTALIILIGLSMGNPDGVHYLSLFAALVFTIISSIFIYKNRAYASFKPLEWLLLIVFSFIVQFSLLDNLHMTSSTIFSLVLYAISRTLLAMLLTAAVLSAIKQINDFHYTFAHPKRYLGIVTILILAVSLYYWFAFFPAAMTPDSLAQWRQAHNGEFNDWHPIMITWLIMLLTKIWDNPGIVAFTQIVVVVSIYAYTFDFFIKRKAHPVMIGLLTAIIVIIPSFLIFSIIIWKDILYSAFLLFFTVNIAKIYLSEGAWIKSKASFFLLLLSAFGVAFFRHNGFPVFVLTFLLMIVLFRKNWKPLVTIFLVVFILQKIVTGPVFTWLDVQPSDPNEALSIPTQQIANIISNDGEMSKEEREYFNKVLPIELWKEKYNPYKSDPIKFTWKYYDREFIFNDLGLYFKNYASIVIKNPYLATEGFLKQTALVWQINPFKDGYTDTYVTNIYYGNDLGLKNKVIEPFITHTANAYLAIFKHPVFTFLWKPAFYHCVILLFSLMLVIRRGITSLIIVIPWALNTLSVLAALPAQDFRYLLASVFVSFFFIGLPFIRFDQKERDVTS</sequence>
<comment type="caution">
    <text evidence="2">The sequence shown here is derived from an EMBL/GenBank/DDBJ whole genome shotgun (WGS) entry which is preliminary data.</text>
</comment>
<feature type="transmembrane region" description="Helical" evidence="1">
    <location>
        <begin position="544"/>
        <end position="563"/>
    </location>
</feature>
<feature type="transmembrane region" description="Helical" evidence="1">
    <location>
        <begin position="88"/>
        <end position="109"/>
    </location>
</feature>
<proteinExistence type="predicted"/>
<feature type="transmembrane region" description="Helical" evidence="1">
    <location>
        <begin position="277"/>
        <end position="309"/>
    </location>
</feature>
<feature type="transmembrane region" description="Helical" evidence="1">
    <location>
        <begin position="221"/>
        <end position="241"/>
    </location>
</feature>
<evidence type="ECO:0000313" key="2">
    <source>
        <dbReference type="EMBL" id="RDZ14248.1"/>
    </source>
</evidence>
<organism evidence="2 3">
    <name type="scientific">Priestia megaterium</name>
    <name type="common">Bacillus megaterium</name>
    <dbReference type="NCBI Taxonomy" id="1404"/>
    <lineage>
        <taxon>Bacteria</taxon>
        <taxon>Bacillati</taxon>
        <taxon>Bacillota</taxon>
        <taxon>Bacilli</taxon>
        <taxon>Bacillales</taxon>
        <taxon>Bacillaceae</taxon>
        <taxon>Priestia</taxon>
    </lineage>
</organism>
<feature type="transmembrane region" description="Helical" evidence="1">
    <location>
        <begin position="493"/>
        <end position="513"/>
    </location>
</feature>
<dbReference type="InterPro" id="IPR046062">
    <property type="entry name" value="DUF6020"/>
</dbReference>
<feature type="transmembrane region" description="Helical" evidence="1">
    <location>
        <begin position="35"/>
        <end position="51"/>
    </location>
</feature>
<keyword evidence="1" id="KW-0812">Transmembrane</keyword>
<reference evidence="2 3" key="1">
    <citation type="journal article" date="2018" name="Appl. Environ. Microbiol.">
        <title>Antimicrobial susceptibility testing and tentative epidemiological cut-off values of five Bacillus species relevant for use as animal feed additives or for plant protection.</title>
        <authorList>
            <person name="Agerso Y."/>
            <person name="Stuer-Lauridsen B."/>
            <person name="Bjerre K."/>
            <person name="Jensen M.G."/>
            <person name="Johansen E."/>
            <person name="Bennedsen M."/>
            <person name="Brockmann E."/>
            <person name="Nielsen B."/>
        </authorList>
    </citation>
    <scope>NUCLEOTIDE SEQUENCE [LARGE SCALE GENOMIC DNA]</scope>
    <source>
        <strain evidence="2 3">CHCC20162</strain>
    </source>
</reference>
<dbReference type="RefSeq" id="WP_116074900.1">
    <property type="nucleotide sequence ID" value="NZ_CP187630.1"/>
</dbReference>
<dbReference type="Proteomes" id="UP000256519">
    <property type="component" value="Unassembled WGS sequence"/>
</dbReference>